<keyword evidence="10 11" id="KW-0472">Membrane</keyword>
<gene>
    <name evidence="12" type="ORF">CEW87_02555</name>
</gene>
<sequence length="342" mass="38608">MVPVRGNDQENAVGINESNDEDGLVCAYLQWPDGRWQAVDWDGVRAWRPGDGLLWMHFNRSAEATRSWLHEGSGLDALVADNLLAEETRPRALAMDGNLLVNLRGVNLNPGADPDDMVSLRIWLEPGRIVTSRRRRLMAIDDIREHITRGKGPRDTGDFLVEVAGLLVNRMSPVIEQLDEAADDLEEQVVTGEREDVRTRLASLRRQAISLRRYLAPQREALSRILGEPVDWLHERHKAQLREISDRTMRYVEDLDAIRERAAVIQDEVANRVAESMNKNMYMLAIVATIMLPLGFITGLLGVNVDGLPGAHDAPWAFAALSAFLLVLVFLQVLVMRRLKWF</sequence>
<dbReference type="GO" id="GO:0005886">
    <property type="term" value="C:plasma membrane"/>
    <property type="evidence" value="ECO:0007669"/>
    <property type="project" value="UniProtKB-SubCell"/>
</dbReference>
<dbReference type="Gene3D" id="1.20.58.340">
    <property type="entry name" value="Magnesium transport protein CorA, transmembrane region"/>
    <property type="match status" value="2"/>
</dbReference>
<dbReference type="InterPro" id="IPR002523">
    <property type="entry name" value="MgTranspt_CorA/ZnTranspt_ZntB"/>
</dbReference>
<evidence type="ECO:0000256" key="4">
    <source>
        <dbReference type="ARBA" id="ARBA00022475"/>
    </source>
</evidence>
<dbReference type="EMBL" id="CP022188">
    <property type="protein sequence ID" value="AWI78330.1"/>
    <property type="molecule type" value="Genomic_DNA"/>
</dbReference>
<dbReference type="GO" id="GO:0015095">
    <property type="term" value="F:magnesium ion transmembrane transporter activity"/>
    <property type="evidence" value="ECO:0007669"/>
    <property type="project" value="TreeGrafter"/>
</dbReference>
<keyword evidence="8 11" id="KW-1133">Transmembrane helix</keyword>
<dbReference type="GO" id="GO:0000287">
    <property type="term" value="F:magnesium ion binding"/>
    <property type="evidence" value="ECO:0007669"/>
    <property type="project" value="TreeGrafter"/>
</dbReference>
<comment type="subcellular location">
    <subcellularLocation>
        <location evidence="1">Cell membrane</location>
        <topology evidence="1">Multi-pass membrane protein</topology>
    </subcellularLocation>
</comment>
<evidence type="ECO:0000313" key="13">
    <source>
        <dbReference type="Proteomes" id="UP000244902"/>
    </source>
</evidence>
<evidence type="ECO:0000256" key="9">
    <source>
        <dbReference type="ARBA" id="ARBA00023065"/>
    </source>
</evidence>
<feature type="transmembrane region" description="Helical" evidence="11">
    <location>
        <begin position="281"/>
        <end position="303"/>
    </location>
</feature>
<evidence type="ECO:0000256" key="7">
    <source>
        <dbReference type="ARBA" id="ARBA00022833"/>
    </source>
</evidence>
<evidence type="ECO:0000256" key="8">
    <source>
        <dbReference type="ARBA" id="ARBA00022989"/>
    </source>
</evidence>
<dbReference type="Proteomes" id="UP000244902">
    <property type="component" value="Chromosome"/>
</dbReference>
<dbReference type="SUPFAM" id="SSF143865">
    <property type="entry name" value="CorA soluble domain-like"/>
    <property type="match status" value="1"/>
</dbReference>
<evidence type="ECO:0000256" key="5">
    <source>
        <dbReference type="ARBA" id="ARBA00022519"/>
    </source>
</evidence>
<evidence type="ECO:0000256" key="2">
    <source>
        <dbReference type="ARBA" id="ARBA00009765"/>
    </source>
</evidence>
<evidence type="ECO:0000256" key="11">
    <source>
        <dbReference type="SAM" id="Phobius"/>
    </source>
</evidence>
<dbReference type="InterPro" id="IPR045863">
    <property type="entry name" value="CorA_TM1_TM2"/>
</dbReference>
<dbReference type="PANTHER" id="PTHR46494:SF3">
    <property type="entry name" value="ZINC TRANSPORT PROTEIN ZNTB"/>
    <property type="match status" value="1"/>
</dbReference>
<feature type="transmembrane region" description="Helical" evidence="11">
    <location>
        <begin position="315"/>
        <end position="335"/>
    </location>
</feature>
<keyword evidence="3" id="KW-0813">Transport</keyword>
<evidence type="ECO:0000256" key="6">
    <source>
        <dbReference type="ARBA" id="ARBA00022692"/>
    </source>
</evidence>
<evidence type="ECO:0000256" key="10">
    <source>
        <dbReference type="ARBA" id="ARBA00023136"/>
    </source>
</evidence>
<dbReference type="GO" id="GO:0015087">
    <property type="term" value="F:cobalt ion transmembrane transporter activity"/>
    <property type="evidence" value="ECO:0007669"/>
    <property type="project" value="TreeGrafter"/>
</dbReference>
<dbReference type="Pfam" id="PF01544">
    <property type="entry name" value="CorA"/>
    <property type="match status" value="1"/>
</dbReference>
<name>A0A2U8GY55_9RHOO</name>
<keyword evidence="6 11" id="KW-0812">Transmembrane</keyword>
<evidence type="ECO:0000256" key="3">
    <source>
        <dbReference type="ARBA" id="ARBA00022448"/>
    </source>
</evidence>
<protein>
    <submittedName>
        <fullName evidence="12">Zinc transporter ZntB</fullName>
    </submittedName>
</protein>
<dbReference type="Gene3D" id="3.30.460.20">
    <property type="entry name" value="CorA soluble domain-like"/>
    <property type="match status" value="1"/>
</dbReference>
<dbReference type="PANTHER" id="PTHR46494">
    <property type="entry name" value="CORA FAMILY METAL ION TRANSPORTER (EUROFUNG)"/>
    <property type="match status" value="1"/>
</dbReference>
<dbReference type="GO" id="GO:0050897">
    <property type="term" value="F:cobalt ion binding"/>
    <property type="evidence" value="ECO:0007669"/>
    <property type="project" value="TreeGrafter"/>
</dbReference>
<keyword evidence="5" id="KW-0997">Cell inner membrane</keyword>
<organism evidence="12 13">
    <name type="scientific">Parazoarcus communis</name>
    <dbReference type="NCBI Taxonomy" id="41977"/>
    <lineage>
        <taxon>Bacteria</taxon>
        <taxon>Pseudomonadati</taxon>
        <taxon>Pseudomonadota</taxon>
        <taxon>Betaproteobacteria</taxon>
        <taxon>Rhodocyclales</taxon>
        <taxon>Zoogloeaceae</taxon>
        <taxon>Parazoarcus</taxon>
    </lineage>
</organism>
<evidence type="ECO:0000313" key="12">
    <source>
        <dbReference type="EMBL" id="AWI78330.1"/>
    </source>
</evidence>
<dbReference type="OrthoDB" id="9803484at2"/>
<dbReference type="InterPro" id="IPR045861">
    <property type="entry name" value="CorA_cytoplasmic_dom"/>
</dbReference>
<dbReference type="AlphaFoldDB" id="A0A2U8GY55"/>
<dbReference type="CDD" id="cd12833">
    <property type="entry name" value="ZntB-like_1"/>
    <property type="match status" value="1"/>
</dbReference>
<keyword evidence="9" id="KW-0406">Ion transport</keyword>
<proteinExistence type="inferred from homology"/>
<keyword evidence="7" id="KW-0862">Zinc</keyword>
<evidence type="ECO:0000256" key="1">
    <source>
        <dbReference type="ARBA" id="ARBA00004651"/>
    </source>
</evidence>
<reference evidence="12 13" key="1">
    <citation type="submission" date="2017-06" db="EMBL/GenBank/DDBJ databases">
        <title>Azoarcus sp. TSNA42 complete genome sequence.</title>
        <authorList>
            <person name="Woo J.-H."/>
            <person name="Kim H.-S."/>
        </authorList>
    </citation>
    <scope>NUCLEOTIDE SEQUENCE [LARGE SCALE GENOMIC DNA]</scope>
    <source>
        <strain evidence="12 13">TSNA42</strain>
    </source>
</reference>
<comment type="similarity">
    <text evidence="2">Belongs to the CorA metal ion transporter (MIT) (TC 1.A.35) family.</text>
</comment>
<dbReference type="SUPFAM" id="SSF144083">
    <property type="entry name" value="Magnesium transport protein CorA, transmembrane region"/>
    <property type="match status" value="1"/>
</dbReference>
<accession>A0A2U8GY55</accession>
<keyword evidence="4" id="KW-1003">Cell membrane</keyword>